<accession>A0A9P6T816</accession>
<feature type="chain" id="PRO_5040516202" evidence="2">
    <location>
        <begin position="32"/>
        <end position="787"/>
    </location>
</feature>
<sequence length="787" mass="85364">MGGVQDDRMLFATMIFIWLLVMIFLVDGASAFGAGNIPSYAYLEDKAFRHGDIEDVLADLAKKAGGGLLGGLGVKKFGGLDIKRVYFGNWLRDYSQAMDVAGLSKLAKQTIINLVMALGFLAHGYATGEFEVTEERLGVYLPVEHIDNPKGYNDNKDARAVHPALRGPVDPRELQIDPRTGMKNYIANETGHWDTSAACVRRVLQKCIEAGRRAKNGGSEADQHEAYRFLGSALHTLEDLTAHSNWCELSLRRLGHMQVFCHVGDACLIDTPSGRAPPLITGVFGAADFLHSLLGEATDHISEASVSDLSKAMSTARSGPGADPTGDALRSMLFQIPSGGGNGLSREMDDLSEIRRRAAPGSGFDPSQMSPQELHATLWKVLKFRDNVCKSIERTIEKIPGLSTLTEKLGNAVNKFVFTTLEPYLKPIMLSATGTLQNGSAAVINKQDQYEVFNNPHADDPTHSLLSKDHFGLILNEPAGNLAKIIVRHAVKGVVEAWDSTSVEPRRTVDKILEAFHHPYFVDGSSEVQREMGQYMRDWIGKMSDSDRSYVLNALTKESVRNGKNKRRGQPDNGSSGCCGSHGSSTFGQHMQGYMPNSQQLMGKMTNQIPGYNQMQGLMGGGRREMNETGFGQDTTNYRPDDYGSSSETFPTSSVIGVGGIVMPNSSAHHTSPSRQGLPELGPGGFAIPQPLSSGYPEGANTLPYSSHPDNLPPPIRHDSYPMATNTPPFPTSGPPFGTPGQRPPGPPAWNQGDPQHSQRPPPPASWGYPQGPSNQSGSDYYPPGQY</sequence>
<keyword evidence="2" id="KW-0732">Signal</keyword>
<dbReference type="AlphaFoldDB" id="A0A9P6T816"/>
<feature type="region of interest" description="Disordered" evidence="1">
    <location>
        <begin position="556"/>
        <end position="584"/>
    </location>
</feature>
<protein>
    <submittedName>
        <fullName evidence="3">Uncharacterized protein</fullName>
    </submittedName>
</protein>
<evidence type="ECO:0000256" key="1">
    <source>
        <dbReference type="SAM" id="MobiDB-lite"/>
    </source>
</evidence>
<keyword evidence="4" id="KW-1185">Reference proteome</keyword>
<evidence type="ECO:0000313" key="4">
    <source>
        <dbReference type="Proteomes" id="UP000886653"/>
    </source>
</evidence>
<dbReference type="OrthoDB" id="2506204at2759"/>
<dbReference type="InterPro" id="IPR052577">
    <property type="entry name" value="VWA7"/>
</dbReference>
<dbReference type="EMBL" id="MU167345">
    <property type="protein sequence ID" value="KAG0142536.1"/>
    <property type="molecule type" value="Genomic_DNA"/>
</dbReference>
<comment type="caution">
    <text evidence="3">The sequence shown here is derived from an EMBL/GenBank/DDBJ whole genome shotgun (WGS) entry which is preliminary data.</text>
</comment>
<proteinExistence type="predicted"/>
<dbReference type="Pfam" id="PF07217">
    <property type="entry name" value="Het-C"/>
    <property type="match status" value="1"/>
</dbReference>
<evidence type="ECO:0000256" key="2">
    <source>
        <dbReference type="SAM" id="SignalP"/>
    </source>
</evidence>
<dbReference type="PANTHER" id="PTHR14905:SF7">
    <property type="entry name" value="VON WILLEBRAND FACTOR A DOMAIN-CONTAINING PROTEIN 7"/>
    <property type="match status" value="1"/>
</dbReference>
<dbReference type="InterPro" id="IPR010816">
    <property type="entry name" value="Het-C"/>
</dbReference>
<dbReference type="PANTHER" id="PTHR14905">
    <property type="entry name" value="NG37"/>
    <property type="match status" value="1"/>
</dbReference>
<gene>
    <name evidence="3" type="ORF">CROQUDRAFT_662406</name>
</gene>
<feature type="signal peptide" evidence="2">
    <location>
        <begin position="1"/>
        <end position="31"/>
    </location>
</feature>
<feature type="compositionally biased region" description="Low complexity" evidence="1">
    <location>
        <begin position="574"/>
        <end position="584"/>
    </location>
</feature>
<dbReference type="Proteomes" id="UP000886653">
    <property type="component" value="Unassembled WGS sequence"/>
</dbReference>
<reference evidence="3" key="1">
    <citation type="submission" date="2013-11" db="EMBL/GenBank/DDBJ databases">
        <title>Genome sequence of the fusiform rust pathogen reveals effectors for host alternation and coevolution with pine.</title>
        <authorList>
            <consortium name="DOE Joint Genome Institute"/>
            <person name="Smith K."/>
            <person name="Pendleton A."/>
            <person name="Kubisiak T."/>
            <person name="Anderson C."/>
            <person name="Salamov A."/>
            <person name="Aerts A."/>
            <person name="Riley R."/>
            <person name="Clum A."/>
            <person name="Lindquist E."/>
            <person name="Ence D."/>
            <person name="Campbell M."/>
            <person name="Kronenberg Z."/>
            <person name="Feau N."/>
            <person name="Dhillon B."/>
            <person name="Hamelin R."/>
            <person name="Burleigh J."/>
            <person name="Smith J."/>
            <person name="Yandell M."/>
            <person name="Nelson C."/>
            <person name="Grigoriev I."/>
            <person name="Davis J."/>
        </authorList>
    </citation>
    <scope>NUCLEOTIDE SEQUENCE</scope>
    <source>
        <strain evidence="3">G11</strain>
    </source>
</reference>
<organism evidence="3 4">
    <name type="scientific">Cronartium quercuum f. sp. fusiforme G11</name>
    <dbReference type="NCBI Taxonomy" id="708437"/>
    <lineage>
        <taxon>Eukaryota</taxon>
        <taxon>Fungi</taxon>
        <taxon>Dikarya</taxon>
        <taxon>Basidiomycota</taxon>
        <taxon>Pucciniomycotina</taxon>
        <taxon>Pucciniomycetes</taxon>
        <taxon>Pucciniales</taxon>
        <taxon>Coleosporiaceae</taxon>
        <taxon>Cronartium</taxon>
    </lineage>
</organism>
<evidence type="ECO:0000313" key="3">
    <source>
        <dbReference type="EMBL" id="KAG0142536.1"/>
    </source>
</evidence>
<feature type="region of interest" description="Disordered" evidence="1">
    <location>
        <begin position="663"/>
        <end position="787"/>
    </location>
</feature>
<feature type="compositionally biased region" description="Pro residues" evidence="1">
    <location>
        <begin position="728"/>
        <end position="748"/>
    </location>
</feature>
<feature type="compositionally biased region" description="Polar residues" evidence="1">
    <location>
        <begin position="664"/>
        <end position="675"/>
    </location>
</feature>
<name>A0A9P6T816_9BASI</name>